<keyword evidence="2" id="KW-1185">Reference proteome</keyword>
<evidence type="ECO:0000313" key="1">
    <source>
        <dbReference type="EMBL" id="TMS34734.1"/>
    </source>
</evidence>
<protein>
    <submittedName>
        <fullName evidence="1">Uncharacterized protein</fullName>
    </submittedName>
</protein>
<accession>A0A4U8UNS5</accession>
<dbReference type="EMBL" id="AZBU02000001">
    <property type="protein sequence ID" value="TMS34734.1"/>
    <property type="molecule type" value="Genomic_DNA"/>
</dbReference>
<reference evidence="1 2" key="1">
    <citation type="journal article" date="2015" name="Genome Biol.">
        <title>Comparative genomics of Steinernema reveals deeply conserved gene regulatory networks.</title>
        <authorList>
            <person name="Dillman A.R."/>
            <person name="Macchietto M."/>
            <person name="Porter C.F."/>
            <person name="Rogers A."/>
            <person name="Williams B."/>
            <person name="Antoshechkin I."/>
            <person name="Lee M.M."/>
            <person name="Goodwin Z."/>
            <person name="Lu X."/>
            <person name="Lewis E.E."/>
            <person name="Goodrich-Blair H."/>
            <person name="Stock S.P."/>
            <person name="Adams B.J."/>
            <person name="Sternberg P.W."/>
            <person name="Mortazavi A."/>
        </authorList>
    </citation>
    <scope>NUCLEOTIDE SEQUENCE [LARGE SCALE GENOMIC DNA]</scope>
    <source>
        <strain evidence="1 2">ALL</strain>
    </source>
</reference>
<comment type="caution">
    <text evidence="1">The sequence shown here is derived from an EMBL/GenBank/DDBJ whole genome shotgun (WGS) entry which is preliminary data.</text>
</comment>
<gene>
    <name evidence="1" type="ORF">L596_002266</name>
</gene>
<dbReference type="Proteomes" id="UP000298663">
    <property type="component" value="Unassembled WGS sequence"/>
</dbReference>
<organism evidence="1 2">
    <name type="scientific">Steinernema carpocapsae</name>
    <name type="common">Entomopathogenic nematode</name>
    <dbReference type="NCBI Taxonomy" id="34508"/>
    <lineage>
        <taxon>Eukaryota</taxon>
        <taxon>Metazoa</taxon>
        <taxon>Ecdysozoa</taxon>
        <taxon>Nematoda</taxon>
        <taxon>Chromadorea</taxon>
        <taxon>Rhabditida</taxon>
        <taxon>Tylenchina</taxon>
        <taxon>Panagrolaimomorpha</taxon>
        <taxon>Strongyloidoidea</taxon>
        <taxon>Steinernematidae</taxon>
        <taxon>Steinernema</taxon>
    </lineage>
</organism>
<proteinExistence type="predicted"/>
<dbReference type="AlphaFoldDB" id="A0A4U8UNS5"/>
<reference evidence="1 2" key="2">
    <citation type="journal article" date="2019" name="G3 (Bethesda)">
        <title>Hybrid Assembly of the Genome of the Entomopathogenic Nematode Steinernema carpocapsae Identifies the X-Chromosome.</title>
        <authorList>
            <person name="Serra L."/>
            <person name="Macchietto M."/>
            <person name="Macias-Munoz A."/>
            <person name="McGill C.J."/>
            <person name="Rodriguez I.M."/>
            <person name="Rodriguez B."/>
            <person name="Murad R."/>
            <person name="Mortazavi A."/>
        </authorList>
    </citation>
    <scope>NUCLEOTIDE SEQUENCE [LARGE SCALE GENOMIC DNA]</scope>
    <source>
        <strain evidence="1 2">ALL</strain>
    </source>
</reference>
<name>A0A4U8UNS5_STECR</name>
<sequence length="88" mass="10021">MEHDVIRPTWPSANYCAPAACVRTTRAHTCAQSEGEKGAPREARRPLRIWVESPGYGTKRKGAKQPMMPDLWCYFGRKSCDLGQRFDH</sequence>
<evidence type="ECO:0000313" key="2">
    <source>
        <dbReference type="Proteomes" id="UP000298663"/>
    </source>
</evidence>